<feature type="compositionally biased region" description="Low complexity" evidence="1">
    <location>
        <begin position="34"/>
        <end position="52"/>
    </location>
</feature>
<keyword evidence="3" id="KW-1185">Reference proteome</keyword>
<comment type="caution">
    <text evidence="2">The sequence shown here is derived from an EMBL/GenBank/DDBJ whole genome shotgun (WGS) entry which is preliminary data.</text>
</comment>
<dbReference type="AlphaFoldDB" id="A0A8X6TS30"/>
<gene>
    <name evidence="2" type="ORF">NPIL_464931</name>
</gene>
<reference evidence="2" key="1">
    <citation type="submission" date="2020-08" db="EMBL/GenBank/DDBJ databases">
        <title>Multicomponent nature underlies the extraordinary mechanical properties of spider dragline silk.</title>
        <authorList>
            <person name="Kono N."/>
            <person name="Nakamura H."/>
            <person name="Mori M."/>
            <person name="Yoshida Y."/>
            <person name="Ohtoshi R."/>
            <person name="Malay A.D."/>
            <person name="Moran D.A.P."/>
            <person name="Tomita M."/>
            <person name="Numata K."/>
            <person name="Arakawa K."/>
        </authorList>
    </citation>
    <scope>NUCLEOTIDE SEQUENCE</scope>
</reference>
<dbReference type="Proteomes" id="UP000887013">
    <property type="component" value="Unassembled WGS sequence"/>
</dbReference>
<dbReference type="EMBL" id="BMAW01063624">
    <property type="protein sequence ID" value="GFT41200.1"/>
    <property type="molecule type" value="Genomic_DNA"/>
</dbReference>
<evidence type="ECO:0000313" key="3">
    <source>
        <dbReference type="Proteomes" id="UP000887013"/>
    </source>
</evidence>
<sequence length="82" mass="8579">LTYQKSNATTRTVAKSSSSADGDIKVSIHPAPHSTTLTSKATSSTINTSSNSDPCKSITLANSNFKSAARNYTYSGKAPHIC</sequence>
<protein>
    <submittedName>
        <fullName evidence="2">Uncharacterized protein</fullName>
    </submittedName>
</protein>
<feature type="non-terminal residue" evidence="2">
    <location>
        <position position="1"/>
    </location>
</feature>
<proteinExistence type="predicted"/>
<evidence type="ECO:0000313" key="2">
    <source>
        <dbReference type="EMBL" id="GFT41200.1"/>
    </source>
</evidence>
<organism evidence="2 3">
    <name type="scientific">Nephila pilipes</name>
    <name type="common">Giant wood spider</name>
    <name type="synonym">Nephila maculata</name>
    <dbReference type="NCBI Taxonomy" id="299642"/>
    <lineage>
        <taxon>Eukaryota</taxon>
        <taxon>Metazoa</taxon>
        <taxon>Ecdysozoa</taxon>
        <taxon>Arthropoda</taxon>
        <taxon>Chelicerata</taxon>
        <taxon>Arachnida</taxon>
        <taxon>Araneae</taxon>
        <taxon>Araneomorphae</taxon>
        <taxon>Entelegynae</taxon>
        <taxon>Araneoidea</taxon>
        <taxon>Nephilidae</taxon>
        <taxon>Nephila</taxon>
    </lineage>
</organism>
<name>A0A8X6TS30_NEPPI</name>
<feature type="region of interest" description="Disordered" evidence="1">
    <location>
        <begin position="1"/>
        <end position="53"/>
    </location>
</feature>
<accession>A0A8X6TS30</accession>
<evidence type="ECO:0000256" key="1">
    <source>
        <dbReference type="SAM" id="MobiDB-lite"/>
    </source>
</evidence>
<feature type="compositionally biased region" description="Polar residues" evidence="1">
    <location>
        <begin position="1"/>
        <end position="20"/>
    </location>
</feature>